<proteinExistence type="predicted"/>
<keyword evidence="2" id="KW-1185">Reference proteome</keyword>
<keyword evidence="1" id="KW-0812">Transmembrane</keyword>
<reference evidence="3" key="1">
    <citation type="submission" date="2022-11" db="UniProtKB">
        <authorList>
            <consortium name="WormBaseParasite"/>
        </authorList>
    </citation>
    <scope>IDENTIFICATION</scope>
</reference>
<accession>A0A914LDN0</accession>
<protein>
    <submittedName>
        <fullName evidence="3">Uncharacterized protein</fullName>
    </submittedName>
</protein>
<dbReference type="WBParaSite" id="Minc3s00431g12192">
    <property type="protein sequence ID" value="Minc3s00431g12192"/>
    <property type="gene ID" value="Minc3s00431g12192"/>
</dbReference>
<evidence type="ECO:0000313" key="3">
    <source>
        <dbReference type="WBParaSite" id="Minc3s00431g12192"/>
    </source>
</evidence>
<keyword evidence="1" id="KW-0472">Membrane</keyword>
<dbReference type="AlphaFoldDB" id="A0A914LDN0"/>
<keyword evidence="1" id="KW-1133">Transmembrane helix</keyword>
<evidence type="ECO:0000256" key="1">
    <source>
        <dbReference type="SAM" id="Phobius"/>
    </source>
</evidence>
<organism evidence="2 3">
    <name type="scientific">Meloidogyne incognita</name>
    <name type="common">Southern root-knot nematode worm</name>
    <name type="synonym">Oxyuris incognita</name>
    <dbReference type="NCBI Taxonomy" id="6306"/>
    <lineage>
        <taxon>Eukaryota</taxon>
        <taxon>Metazoa</taxon>
        <taxon>Ecdysozoa</taxon>
        <taxon>Nematoda</taxon>
        <taxon>Chromadorea</taxon>
        <taxon>Rhabditida</taxon>
        <taxon>Tylenchina</taxon>
        <taxon>Tylenchomorpha</taxon>
        <taxon>Tylenchoidea</taxon>
        <taxon>Meloidogynidae</taxon>
        <taxon>Meloidogyninae</taxon>
        <taxon>Meloidogyne</taxon>
        <taxon>Meloidogyne incognita group</taxon>
    </lineage>
</organism>
<feature type="transmembrane region" description="Helical" evidence="1">
    <location>
        <begin position="36"/>
        <end position="61"/>
    </location>
</feature>
<evidence type="ECO:0000313" key="2">
    <source>
        <dbReference type="Proteomes" id="UP000887563"/>
    </source>
</evidence>
<dbReference type="Proteomes" id="UP000887563">
    <property type="component" value="Unplaced"/>
</dbReference>
<name>A0A914LDN0_MELIC</name>
<sequence>MNYLHENITNGTESTEDFVQEKIINDCVFLPTTENFLMIFTFSMIFCLSVVGNSIVIVVILQW</sequence>